<reference evidence="2" key="1">
    <citation type="submission" date="2017-07" db="EMBL/GenBank/DDBJ databases">
        <title>Taro Niue Genome Assembly and Annotation.</title>
        <authorList>
            <person name="Atibalentja N."/>
            <person name="Keating K."/>
            <person name="Fields C.J."/>
        </authorList>
    </citation>
    <scope>NUCLEOTIDE SEQUENCE</scope>
    <source>
        <strain evidence="2">Niue_2</strain>
        <tissue evidence="2">Leaf</tissue>
    </source>
</reference>
<keyword evidence="3" id="KW-1185">Reference proteome</keyword>
<dbReference type="Proteomes" id="UP000652761">
    <property type="component" value="Unassembled WGS sequence"/>
</dbReference>
<dbReference type="AlphaFoldDB" id="A0A843UP20"/>
<accession>A0A843UP20</accession>
<evidence type="ECO:0000256" key="1">
    <source>
        <dbReference type="SAM" id="MobiDB-lite"/>
    </source>
</evidence>
<evidence type="ECO:0000313" key="2">
    <source>
        <dbReference type="EMBL" id="MQL82683.1"/>
    </source>
</evidence>
<feature type="region of interest" description="Disordered" evidence="1">
    <location>
        <begin position="20"/>
        <end position="46"/>
    </location>
</feature>
<feature type="compositionally biased region" description="Polar residues" evidence="1">
    <location>
        <begin position="25"/>
        <end position="37"/>
    </location>
</feature>
<sequence>MCCMAERMAQVGWNLGQLRRPGKTRLTSNDDAANQSRRPGVLPPTRKLASRGITANMKLVAVDAAVYMGSEASQQMVKRAVLDHGTTRGWAKSRVYESFAALPVTVGSSDRSRTSPLPHWR</sequence>
<organism evidence="2 3">
    <name type="scientific">Colocasia esculenta</name>
    <name type="common">Wild taro</name>
    <name type="synonym">Arum esculentum</name>
    <dbReference type="NCBI Taxonomy" id="4460"/>
    <lineage>
        <taxon>Eukaryota</taxon>
        <taxon>Viridiplantae</taxon>
        <taxon>Streptophyta</taxon>
        <taxon>Embryophyta</taxon>
        <taxon>Tracheophyta</taxon>
        <taxon>Spermatophyta</taxon>
        <taxon>Magnoliopsida</taxon>
        <taxon>Liliopsida</taxon>
        <taxon>Araceae</taxon>
        <taxon>Aroideae</taxon>
        <taxon>Colocasieae</taxon>
        <taxon>Colocasia</taxon>
    </lineage>
</organism>
<dbReference type="EMBL" id="NMUH01000648">
    <property type="protein sequence ID" value="MQL82683.1"/>
    <property type="molecule type" value="Genomic_DNA"/>
</dbReference>
<protein>
    <submittedName>
        <fullName evidence="2">Uncharacterized protein</fullName>
    </submittedName>
</protein>
<proteinExistence type="predicted"/>
<comment type="caution">
    <text evidence="2">The sequence shown here is derived from an EMBL/GenBank/DDBJ whole genome shotgun (WGS) entry which is preliminary data.</text>
</comment>
<evidence type="ECO:0000313" key="3">
    <source>
        <dbReference type="Proteomes" id="UP000652761"/>
    </source>
</evidence>
<name>A0A843UP20_COLES</name>
<gene>
    <name evidence="2" type="ORF">Taro_015167</name>
</gene>